<reference evidence="12" key="1">
    <citation type="journal article" date="2019" name="Int. J. Syst. Evol. Microbiol.">
        <title>The Global Catalogue of Microorganisms (GCM) 10K type strain sequencing project: providing services to taxonomists for standard genome sequencing and annotation.</title>
        <authorList>
            <consortium name="The Broad Institute Genomics Platform"/>
            <consortium name="The Broad Institute Genome Sequencing Center for Infectious Disease"/>
            <person name="Wu L."/>
            <person name="Ma J."/>
        </authorList>
    </citation>
    <scope>NUCLEOTIDE SEQUENCE [LARGE SCALE GENOMIC DNA]</scope>
    <source>
        <strain evidence="12">JCM 30331</strain>
    </source>
</reference>
<name>A0ABQ2EWJ7_9DEIO</name>
<comment type="caution">
    <text evidence="11">The sequence shown here is derived from an EMBL/GenBank/DDBJ whole genome shotgun (WGS) entry which is preliminary data.</text>
</comment>
<proteinExistence type="inferred from homology"/>
<dbReference type="InterPro" id="IPR029058">
    <property type="entry name" value="AB_hydrolase_fold"/>
</dbReference>
<evidence type="ECO:0000256" key="1">
    <source>
        <dbReference type="ARBA" id="ARBA00001585"/>
    </source>
</evidence>
<keyword evidence="7" id="KW-0645">Protease</keyword>
<comment type="subcellular location">
    <subcellularLocation>
        <location evidence="2">Cytoplasm</location>
    </subcellularLocation>
</comment>
<evidence type="ECO:0000256" key="8">
    <source>
        <dbReference type="ARBA" id="ARBA00022801"/>
    </source>
</evidence>
<dbReference type="PANTHER" id="PTHR43722:SF1">
    <property type="entry name" value="PROLINE IMINOPEPTIDASE"/>
    <property type="match status" value="1"/>
</dbReference>
<organism evidence="11 12">
    <name type="scientific">Deinococcus malanensis</name>
    <dbReference type="NCBI Taxonomy" id="1706855"/>
    <lineage>
        <taxon>Bacteria</taxon>
        <taxon>Thermotogati</taxon>
        <taxon>Deinococcota</taxon>
        <taxon>Deinococci</taxon>
        <taxon>Deinococcales</taxon>
        <taxon>Deinococcaceae</taxon>
        <taxon>Deinococcus</taxon>
    </lineage>
</organism>
<evidence type="ECO:0000256" key="4">
    <source>
        <dbReference type="ARBA" id="ARBA00012568"/>
    </source>
</evidence>
<evidence type="ECO:0000313" key="11">
    <source>
        <dbReference type="EMBL" id="GGK29903.1"/>
    </source>
</evidence>
<dbReference type="Gene3D" id="3.40.50.1820">
    <property type="entry name" value="alpha/beta hydrolase"/>
    <property type="match status" value="1"/>
</dbReference>
<keyword evidence="12" id="KW-1185">Reference proteome</keyword>
<dbReference type="InterPro" id="IPR000073">
    <property type="entry name" value="AB_hydrolase_1"/>
</dbReference>
<evidence type="ECO:0000259" key="10">
    <source>
        <dbReference type="Pfam" id="PF00561"/>
    </source>
</evidence>
<protein>
    <recommendedName>
        <fullName evidence="4">prolyl aminopeptidase</fullName>
        <ecNumber evidence="4">3.4.11.5</ecNumber>
    </recommendedName>
    <alternativeName>
        <fullName evidence="9">Prolyl aminopeptidase</fullName>
    </alternativeName>
</protein>
<evidence type="ECO:0000313" key="12">
    <source>
        <dbReference type="Proteomes" id="UP000647587"/>
    </source>
</evidence>
<accession>A0ABQ2EWJ7</accession>
<feature type="domain" description="AB hydrolase-1" evidence="10">
    <location>
        <begin position="11"/>
        <end position="93"/>
    </location>
</feature>
<evidence type="ECO:0000256" key="6">
    <source>
        <dbReference type="ARBA" id="ARBA00022490"/>
    </source>
</evidence>
<dbReference type="PRINTS" id="PR00793">
    <property type="entry name" value="PROAMNOPTASE"/>
</dbReference>
<evidence type="ECO:0000256" key="3">
    <source>
        <dbReference type="ARBA" id="ARBA00010088"/>
    </source>
</evidence>
<evidence type="ECO:0000256" key="9">
    <source>
        <dbReference type="ARBA" id="ARBA00029605"/>
    </source>
</evidence>
<keyword evidence="8" id="KW-0378">Hydrolase</keyword>
<dbReference type="InterPro" id="IPR005944">
    <property type="entry name" value="Pro_iminopeptidase"/>
</dbReference>
<dbReference type="InterPro" id="IPR002410">
    <property type="entry name" value="Peptidase_S33"/>
</dbReference>
<keyword evidence="6" id="KW-0963">Cytoplasm</keyword>
<sequence>MATGYRRRFDPERFFIVGFEQHGCGRSRPLAIENLSTLPTNTTQTLITDMEVPRTHLNIDRWLLNGVSWGTTLALAYAQQHPQRVSGIVCFAIATTSPEYVRWITETVGLLFSREWA</sequence>
<dbReference type="SUPFAM" id="SSF53474">
    <property type="entry name" value="alpha/beta-Hydrolases"/>
    <property type="match status" value="1"/>
</dbReference>
<evidence type="ECO:0000256" key="5">
    <source>
        <dbReference type="ARBA" id="ARBA00022438"/>
    </source>
</evidence>
<dbReference type="Proteomes" id="UP000647587">
    <property type="component" value="Unassembled WGS sequence"/>
</dbReference>
<keyword evidence="5" id="KW-0031">Aminopeptidase</keyword>
<gene>
    <name evidence="11" type="ORF">GCM10008955_24640</name>
</gene>
<dbReference type="RefSeq" id="WP_229780769.1">
    <property type="nucleotide sequence ID" value="NZ_BMPP01000009.1"/>
</dbReference>
<evidence type="ECO:0000256" key="7">
    <source>
        <dbReference type="ARBA" id="ARBA00022670"/>
    </source>
</evidence>
<dbReference type="Pfam" id="PF00561">
    <property type="entry name" value="Abhydrolase_1"/>
    <property type="match status" value="1"/>
</dbReference>
<comment type="catalytic activity">
    <reaction evidence="1">
        <text>Release of N-terminal proline from a peptide.</text>
        <dbReference type="EC" id="3.4.11.5"/>
    </reaction>
</comment>
<evidence type="ECO:0000256" key="2">
    <source>
        <dbReference type="ARBA" id="ARBA00004496"/>
    </source>
</evidence>
<dbReference type="PANTHER" id="PTHR43722">
    <property type="entry name" value="PROLINE IMINOPEPTIDASE"/>
    <property type="match status" value="1"/>
</dbReference>
<dbReference type="EMBL" id="BMPP01000009">
    <property type="protein sequence ID" value="GGK29903.1"/>
    <property type="molecule type" value="Genomic_DNA"/>
</dbReference>
<comment type="similarity">
    <text evidence="3">Belongs to the peptidase S33 family.</text>
</comment>
<dbReference type="EC" id="3.4.11.5" evidence="4"/>